<organism evidence="1 2">
    <name type="scientific">Microbacterium aurum</name>
    <dbReference type="NCBI Taxonomy" id="36805"/>
    <lineage>
        <taxon>Bacteria</taxon>
        <taxon>Bacillati</taxon>
        <taxon>Actinomycetota</taxon>
        <taxon>Actinomycetes</taxon>
        <taxon>Micrococcales</taxon>
        <taxon>Microbacteriaceae</taxon>
        <taxon>Microbacterium</taxon>
    </lineage>
</organism>
<gene>
    <name evidence="1" type="ORF">BOH66_15265</name>
</gene>
<sequence>MSNTKSLHELLVSPEHYAVLDGALSEYRALVLGHCDAFADMHEVAYFERMIRIVDELRAALEEG</sequence>
<name>A0A1P8UBG0_9MICO</name>
<protein>
    <submittedName>
        <fullName evidence="1">Uncharacterized protein</fullName>
    </submittedName>
</protein>
<dbReference type="AlphaFoldDB" id="A0A1P8UBG0"/>
<keyword evidence="2" id="KW-1185">Reference proteome</keyword>
<dbReference type="EMBL" id="CP018762">
    <property type="protein sequence ID" value="APZ35448.1"/>
    <property type="molecule type" value="Genomic_DNA"/>
</dbReference>
<reference evidence="1 2" key="1">
    <citation type="submission" date="2016-12" db="EMBL/GenBank/DDBJ databases">
        <title>Complete genome sequence of Microbacterium aurum KACC 15219.</title>
        <authorList>
            <person name="Jung Y."/>
            <person name="Shin J.-H."/>
            <person name="Lee Y.-J."/>
            <person name="Yi H."/>
            <person name="Bahn Y.-S."/>
            <person name="Kim J.F."/>
            <person name="Lee D.-W."/>
        </authorList>
    </citation>
    <scope>NUCLEOTIDE SEQUENCE [LARGE SCALE GENOMIC DNA]</scope>
    <source>
        <strain evidence="1 2">KACC 15219</strain>
    </source>
</reference>
<dbReference type="STRING" id="36805.BOH66_15265"/>
<accession>A0A1P8UBG0</accession>
<proteinExistence type="predicted"/>
<evidence type="ECO:0000313" key="1">
    <source>
        <dbReference type="EMBL" id="APZ35448.1"/>
    </source>
</evidence>
<evidence type="ECO:0000313" key="2">
    <source>
        <dbReference type="Proteomes" id="UP000187185"/>
    </source>
</evidence>
<dbReference type="Proteomes" id="UP000187185">
    <property type="component" value="Chromosome"/>
</dbReference>
<dbReference type="KEGG" id="maur:BOH66_15265"/>